<dbReference type="PANTHER" id="PTHR10026">
    <property type="entry name" value="CYCLIN"/>
    <property type="match status" value="1"/>
</dbReference>
<dbReference type="GO" id="GO:0006357">
    <property type="term" value="P:regulation of transcription by RNA polymerase II"/>
    <property type="evidence" value="ECO:0007669"/>
    <property type="project" value="InterPro"/>
</dbReference>
<dbReference type="RefSeq" id="XP_024730828.1">
    <property type="nucleotide sequence ID" value="XM_024878527.1"/>
</dbReference>
<accession>A0A2J6ST13</accession>
<evidence type="ECO:0008006" key="3">
    <source>
        <dbReference type="Google" id="ProtNLM"/>
    </source>
</evidence>
<name>A0A2J6ST13_9HELO</name>
<dbReference type="InterPro" id="IPR036915">
    <property type="entry name" value="Cyclin-like_sf"/>
</dbReference>
<sequence>MSHLTNPLATPAQLYALNTLNSPLPPDLQNSIRFYTARLTQAAGLLLRLSQDIAAQANILLYRYWLVDPLLAWEFSDVSASVLYLTAKISASPRSLRSITNVYAYLLSPSSHLLPQPQTNPFATPPDPESYYLSETSYINFRNRLLNIEGQILNALGFNTHVALPHPLAITYLQTLDVFSSSAGKIVAKRTVEYLNTALLSPQMLYLTHQPNALATAAIYLSAREEGVKLPETEWWEVFDVEREELGFLVVGVMSLEGVVRKERERWEHVDGEGKAVGMITREMVREEMGRLGLNEGGGVGNGVVEEDEEAQMARLLDEKVAAVSA</sequence>
<dbReference type="EMBL" id="KZ613866">
    <property type="protein sequence ID" value="PMD53924.1"/>
    <property type="molecule type" value="Genomic_DNA"/>
</dbReference>
<organism evidence="1 2">
    <name type="scientific">Hyaloscypha bicolor E</name>
    <dbReference type="NCBI Taxonomy" id="1095630"/>
    <lineage>
        <taxon>Eukaryota</taxon>
        <taxon>Fungi</taxon>
        <taxon>Dikarya</taxon>
        <taxon>Ascomycota</taxon>
        <taxon>Pezizomycotina</taxon>
        <taxon>Leotiomycetes</taxon>
        <taxon>Helotiales</taxon>
        <taxon>Hyaloscyphaceae</taxon>
        <taxon>Hyaloscypha</taxon>
        <taxon>Hyaloscypha bicolor</taxon>
    </lineage>
</organism>
<dbReference type="OrthoDB" id="10264655at2759"/>
<dbReference type="GeneID" id="36586604"/>
<evidence type="ECO:0000313" key="2">
    <source>
        <dbReference type="Proteomes" id="UP000235371"/>
    </source>
</evidence>
<evidence type="ECO:0000313" key="1">
    <source>
        <dbReference type="EMBL" id="PMD53924.1"/>
    </source>
</evidence>
<dbReference type="GO" id="GO:0016538">
    <property type="term" value="F:cyclin-dependent protein serine/threonine kinase regulator activity"/>
    <property type="evidence" value="ECO:0007669"/>
    <property type="project" value="InterPro"/>
</dbReference>
<gene>
    <name evidence="1" type="ORF">K444DRAFT_598285</name>
</gene>
<dbReference type="STRING" id="1095630.A0A2J6ST13"/>
<keyword evidence="2" id="KW-1185">Reference proteome</keyword>
<dbReference type="AlphaFoldDB" id="A0A2J6ST13"/>
<dbReference type="FunFam" id="1.10.472.10:FF:000086">
    <property type="entry name" value="Cyclin domain protein"/>
    <property type="match status" value="1"/>
</dbReference>
<proteinExistence type="predicted"/>
<dbReference type="InterPro" id="IPR043198">
    <property type="entry name" value="Cyclin/Ssn8"/>
</dbReference>
<reference evidence="1 2" key="1">
    <citation type="submission" date="2016-04" db="EMBL/GenBank/DDBJ databases">
        <title>A degradative enzymes factory behind the ericoid mycorrhizal symbiosis.</title>
        <authorList>
            <consortium name="DOE Joint Genome Institute"/>
            <person name="Martino E."/>
            <person name="Morin E."/>
            <person name="Grelet G."/>
            <person name="Kuo A."/>
            <person name="Kohler A."/>
            <person name="Daghino S."/>
            <person name="Barry K."/>
            <person name="Choi C."/>
            <person name="Cichocki N."/>
            <person name="Clum A."/>
            <person name="Copeland A."/>
            <person name="Hainaut M."/>
            <person name="Haridas S."/>
            <person name="Labutti K."/>
            <person name="Lindquist E."/>
            <person name="Lipzen A."/>
            <person name="Khouja H.-R."/>
            <person name="Murat C."/>
            <person name="Ohm R."/>
            <person name="Olson A."/>
            <person name="Spatafora J."/>
            <person name="Veneault-Fourrey C."/>
            <person name="Henrissat B."/>
            <person name="Grigoriev I."/>
            <person name="Martin F."/>
            <person name="Perotto S."/>
        </authorList>
    </citation>
    <scope>NUCLEOTIDE SEQUENCE [LARGE SCALE GENOMIC DNA]</scope>
    <source>
        <strain evidence="1 2">E</strain>
    </source>
</reference>
<dbReference type="Gene3D" id="1.10.472.10">
    <property type="entry name" value="Cyclin-like"/>
    <property type="match status" value="2"/>
</dbReference>
<dbReference type="InParanoid" id="A0A2J6ST13"/>
<dbReference type="SUPFAM" id="SSF47954">
    <property type="entry name" value="Cyclin-like"/>
    <property type="match status" value="2"/>
</dbReference>
<protein>
    <recommendedName>
        <fullName evidence="3">Cyclin domain-containing protein</fullName>
    </recommendedName>
</protein>
<dbReference type="Proteomes" id="UP000235371">
    <property type="component" value="Unassembled WGS sequence"/>
</dbReference>